<dbReference type="InterPro" id="IPR018076">
    <property type="entry name" value="T2SS_GspF_dom"/>
</dbReference>
<keyword evidence="2" id="KW-1003">Cell membrane</keyword>
<feature type="transmembrane region" description="Helical" evidence="6">
    <location>
        <begin position="19"/>
        <end position="44"/>
    </location>
</feature>
<dbReference type="PANTHER" id="PTHR30012">
    <property type="entry name" value="GENERAL SECRETION PATHWAY PROTEIN"/>
    <property type="match status" value="1"/>
</dbReference>
<feature type="domain" description="Type II secretion system protein GspF" evidence="7">
    <location>
        <begin position="1"/>
        <end position="42"/>
    </location>
</feature>
<dbReference type="PANTHER" id="PTHR30012:SF0">
    <property type="entry name" value="TYPE II SECRETION SYSTEM PROTEIN F-RELATED"/>
    <property type="match status" value="1"/>
</dbReference>
<keyword evidence="5 6" id="KW-0472">Membrane</keyword>
<evidence type="ECO:0000256" key="5">
    <source>
        <dbReference type="ARBA" id="ARBA00023136"/>
    </source>
</evidence>
<evidence type="ECO:0000256" key="3">
    <source>
        <dbReference type="ARBA" id="ARBA00022692"/>
    </source>
</evidence>
<name>X1DQC4_9ZZZZ</name>
<keyword evidence="3 6" id="KW-0812">Transmembrane</keyword>
<gene>
    <name evidence="8" type="ORF">S01H4_65056</name>
</gene>
<dbReference type="Pfam" id="PF00482">
    <property type="entry name" value="T2SSF"/>
    <property type="match status" value="1"/>
</dbReference>
<evidence type="ECO:0000256" key="6">
    <source>
        <dbReference type="SAM" id="Phobius"/>
    </source>
</evidence>
<dbReference type="InterPro" id="IPR003004">
    <property type="entry name" value="GspF/PilC"/>
</dbReference>
<sequence length="51" mass="5697">MADFYEEETDRKIKTISNLIEPVTIVFVGGGVGLILYSILYPIYSLSSVIQ</sequence>
<comment type="subcellular location">
    <subcellularLocation>
        <location evidence="1">Cell membrane</location>
        <topology evidence="1">Multi-pass membrane protein</topology>
    </subcellularLocation>
</comment>
<protein>
    <recommendedName>
        <fullName evidence="7">Type II secretion system protein GspF domain-containing protein</fullName>
    </recommendedName>
</protein>
<dbReference type="GO" id="GO:0005886">
    <property type="term" value="C:plasma membrane"/>
    <property type="evidence" value="ECO:0007669"/>
    <property type="project" value="UniProtKB-SubCell"/>
</dbReference>
<reference evidence="8" key="1">
    <citation type="journal article" date="2014" name="Front. Microbiol.">
        <title>High frequency of phylogenetically diverse reductive dehalogenase-homologous genes in deep subseafloor sedimentary metagenomes.</title>
        <authorList>
            <person name="Kawai M."/>
            <person name="Futagami T."/>
            <person name="Toyoda A."/>
            <person name="Takaki Y."/>
            <person name="Nishi S."/>
            <person name="Hori S."/>
            <person name="Arai W."/>
            <person name="Tsubouchi T."/>
            <person name="Morono Y."/>
            <person name="Uchiyama I."/>
            <person name="Ito T."/>
            <person name="Fujiyama A."/>
            <person name="Inagaki F."/>
            <person name="Takami H."/>
        </authorList>
    </citation>
    <scope>NUCLEOTIDE SEQUENCE</scope>
    <source>
        <strain evidence="8">Expedition CK06-06</strain>
    </source>
</reference>
<evidence type="ECO:0000256" key="1">
    <source>
        <dbReference type="ARBA" id="ARBA00004651"/>
    </source>
</evidence>
<keyword evidence="4 6" id="KW-1133">Transmembrane helix</keyword>
<accession>X1DQC4</accession>
<proteinExistence type="predicted"/>
<evidence type="ECO:0000313" key="8">
    <source>
        <dbReference type="EMBL" id="GAH22387.1"/>
    </source>
</evidence>
<evidence type="ECO:0000256" key="4">
    <source>
        <dbReference type="ARBA" id="ARBA00022989"/>
    </source>
</evidence>
<organism evidence="8">
    <name type="scientific">marine sediment metagenome</name>
    <dbReference type="NCBI Taxonomy" id="412755"/>
    <lineage>
        <taxon>unclassified sequences</taxon>
        <taxon>metagenomes</taxon>
        <taxon>ecological metagenomes</taxon>
    </lineage>
</organism>
<dbReference type="EMBL" id="BART01039668">
    <property type="protein sequence ID" value="GAH22387.1"/>
    <property type="molecule type" value="Genomic_DNA"/>
</dbReference>
<comment type="caution">
    <text evidence="8">The sequence shown here is derived from an EMBL/GenBank/DDBJ whole genome shotgun (WGS) entry which is preliminary data.</text>
</comment>
<evidence type="ECO:0000259" key="7">
    <source>
        <dbReference type="Pfam" id="PF00482"/>
    </source>
</evidence>
<evidence type="ECO:0000256" key="2">
    <source>
        <dbReference type="ARBA" id="ARBA00022475"/>
    </source>
</evidence>
<dbReference type="AlphaFoldDB" id="X1DQC4"/>